<dbReference type="Proteomes" id="UP000188388">
    <property type="component" value="Unassembled WGS sequence"/>
</dbReference>
<organism evidence="1 2">
    <name type="scientific">Mesorhizobium prunaredense</name>
    <dbReference type="NCBI Taxonomy" id="1631249"/>
    <lineage>
        <taxon>Bacteria</taxon>
        <taxon>Pseudomonadati</taxon>
        <taxon>Pseudomonadota</taxon>
        <taxon>Alphaproteobacteria</taxon>
        <taxon>Hyphomicrobiales</taxon>
        <taxon>Phyllobacteriaceae</taxon>
        <taxon>Mesorhizobium</taxon>
    </lineage>
</organism>
<name>A0A1R3V452_9HYPH</name>
<accession>A0A1R3V452</accession>
<evidence type="ECO:0000313" key="1">
    <source>
        <dbReference type="EMBL" id="SIT54660.1"/>
    </source>
</evidence>
<gene>
    <name evidence="1" type="ORF">BQ8794_180004</name>
</gene>
<reference evidence="2" key="1">
    <citation type="submission" date="2017-01" db="EMBL/GenBank/DDBJ databases">
        <authorList>
            <person name="Brunel B."/>
        </authorList>
    </citation>
    <scope>NUCLEOTIDE SEQUENCE [LARGE SCALE GENOMIC DNA]</scope>
</reference>
<evidence type="ECO:0000313" key="2">
    <source>
        <dbReference type="Proteomes" id="UP000188388"/>
    </source>
</evidence>
<proteinExistence type="predicted"/>
<dbReference type="AlphaFoldDB" id="A0A1R3V452"/>
<keyword evidence="2" id="KW-1185">Reference proteome</keyword>
<protein>
    <submittedName>
        <fullName evidence="1">Uncharacterized protein</fullName>
    </submittedName>
</protein>
<dbReference type="STRING" id="1631249.BQ8794_180004"/>
<dbReference type="EMBL" id="FTPD01000010">
    <property type="protein sequence ID" value="SIT54660.1"/>
    <property type="molecule type" value="Genomic_DNA"/>
</dbReference>
<sequence>MTRVHRRQKAQGTFIQALWSRPAAWMLWGERPGCGILAVSTTIRIKRSMSQSFEASRSLTALEQNNTIVAVTEMSKAKWLVPGFKRQPLK</sequence>